<dbReference type="Proteomes" id="UP000177067">
    <property type="component" value="Unassembled WGS sequence"/>
</dbReference>
<dbReference type="Pfam" id="PF00535">
    <property type="entry name" value="Glycos_transf_2"/>
    <property type="match status" value="1"/>
</dbReference>
<dbReference type="CDD" id="cd04179">
    <property type="entry name" value="DPM_DPG-synthase_like"/>
    <property type="match status" value="1"/>
</dbReference>
<name>A0A1F6LKM4_9BACT</name>
<accession>A0A1F6LKM4</accession>
<dbReference type="EMBL" id="MFPS01000005">
    <property type="protein sequence ID" value="OGH59960.1"/>
    <property type="molecule type" value="Genomic_DNA"/>
</dbReference>
<sequence length="220" mass="24954">MKIAIIPAYNEEKSLGSVVRSLLNHVDRVVVVDDGSKDKTAKVAFEEGAVVLRHKINRGQGAALQTGHEYARLHKVDYVLHFDGDGQFDAIDIVPAFEKIQSEQADILFGSRFLGKESNIPFIKKNLIFPIARVFNRWMTGIKLSDIHNGFRILNKRAFTEINIKQDRMAHATEIINQTRLNNLKFVEFPVKVMYREYGQGFSGGIKIISDLFTSKFVSK</sequence>
<dbReference type="InterPro" id="IPR001173">
    <property type="entry name" value="Glyco_trans_2-like"/>
</dbReference>
<dbReference type="Gene3D" id="3.90.550.10">
    <property type="entry name" value="Spore Coat Polysaccharide Biosynthesis Protein SpsA, Chain A"/>
    <property type="match status" value="1"/>
</dbReference>
<protein>
    <recommendedName>
        <fullName evidence="1">Glycosyltransferase 2-like domain-containing protein</fullName>
    </recommendedName>
</protein>
<dbReference type="SUPFAM" id="SSF53448">
    <property type="entry name" value="Nucleotide-diphospho-sugar transferases"/>
    <property type="match status" value="1"/>
</dbReference>
<dbReference type="InterPro" id="IPR029044">
    <property type="entry name" value="Nucleotide-diphossugar_trans"/>
</dbReference>
<dbReference type="PANTHER" id="PTHR48090">
    <property type="entry name" value="UNDECAPRENYL-PHOSPHATE 4-DEOXY-4-FORMAMIDO-L-ARABINOSE TRANSFERASE-RELATED"/>
    <property type="match status" value="1"/>
</dbReference>
<evidence type="ECO:0000313" key="2">
    <source>
        <dbReference type="EMBL" id="OGH59960.1"/>
    </source>
</evidence>
<organism evidence="2 3">
    <name type="scientific">Candidatus Magasanikbacteria bacterium RIFCSPHIGHO2_01_FULL_33_34</name>
    <dbReference type="NCBI Taxonomy" id="1798671"/>
    <lineage>
        <taxon>Bacteria</taxon>
        <taxon>Candidatus Magasanikiibacteriota</taxon>
    </lineage>
</organism>
<dbReference type="InterPro" id="IPR050256">
    <property type="entry name" value="Glycosyltransferase_2"/>
</dbReference>
<reference evidence="2 3" key="1">
    <citation type="journal article" date="2016" name="Nat. Commun.">
        <title>Thousands of microbial genomes shed light on interconnected biogeochemical processes in an aquifer system.</title>
        <authorList>
            <person name="Anantharaman K."/>
            <person name="Brown C.T."/>
            <person name="Hug L.A."/>
            <person name="Sharon I."/>
            <person name="Castelle C.J."/>
            <person name="Probst A.J."/>
            <person name="Thomas B.C."/>
            <person name="Singh A."/>
            <person name="Wilkins M.J."/>
            <person name="Karaoz U."/>
            <person name="Brodie E.L."/>
            <person name="Williams K.H."/>
            <person name="Hubbard S.S."/>
            <person name="Banfield J.F."/>
        </authorList>
    </citation>
    <scope>NUCLEOTIDE SEQUENCE [LARGE SCALE GENOMIC DNA]</scope>
</reference>
<dbReference type="PANTHER" id="PTHR48090:SF7">
    <property type="entry name" value="RFBJ PROTEIN"/>
    <property type="match status" value="1"/>
</dbReference>
<comment type="caution">
    <text evidence="2">The sequence shown here is derived from an EMBL/GenBank/DDBJ whole genome shotgun (WGS) entry which is preliminary data.</text>
</comment>
<evidence type="ECO:0000259" key="1">
    <source>
        <dbReference type="Pfam" id="PF00535"/>
    </source>
</evidence>
<gene>
    <name evidence="2" type="ORF">A2725_01855</name>
</gene>
<evidence type="ECO:0000313" key="3">
    <source>
        <dbReference type="Proteomes" id="UP000177067"/>
    </source>
</evidence>
<feature type="domain" description="Glycosyltransferase 2-like" evidence="1">
    <location>
        <begin position="4"/>
        <end position="161"/>
    </location>
</feature>
<dbReference type="AlphaFoldDB" id="A0A1F6LKM4"/>
<proteinExistence type="predicted"/>